<name>A0A150WL49_BDEBC</name>
<proteinExistence type="predicted"/>
<protein>
    <recommendedName>
        <fullName evidence="2">PilZ domain-containing protein</fullName>
    </recommendedName>
</protein>
<keyword evidence="1" id="KW-1133">Transmembrane helix</keyword>
<evidence type="ECO:0000313" key="3">
    <source>
        <dbReference type="EMBL" id="KYG64622.1"/>
    </source>
</evidence>
<organism evidence="3 4">
    <name type="scientific">Bdellovibrio bacteriovorus</name>
    <dbReference type="NCBI Taxonomy" id="959"/>
    <lineage>
        <taxon>Bacteria</taxon>
        <taxon>Pseudomonadati</taxon>
        <taxon>Bdellovibrionota</taxon>
        <taxon>Bdellovibrionia</taxon>
        <taxon>Bdellovibrionales</taxon>
        <taxon>Pseudobdellovibrionaceae</taxon>
        <taxon>Bdellovibrio</taxon>
    </lineage>
</organism>
<dbReference type="OrthoDB" id="5292301at2"/>
<keyword evidence="1" id="KW-0472">Membrane</keyword>
<dbReference type="Pfam" id="PF07238">
    <property type="entry name" value="PilZ"/>
    <property type="match status" value="1"/>
</dbReference>
<keyword evidence="1" id="KW-0812">Transmembrane</keyword>
<evidence type="ECO:0000256" key="1">
    <source>
        <dbReference type="SAM" id="Phobius"/>
    </source>
</evidence>
<feature type="transmembrane region" description="Helical" evidence="1">
    <location>
        <begin position="143"/>
        <end position="164"/>
    </location>
</feature>
<sequence>MTSLARYHGRSPRYILDTEDESLIRVAGPKQVPWEEGTEIKNVSLTGLAFTAPDDLCPLLGEVVKIQFVPPGAKQMACYGIVTRLENISESRTLVGVHFYKLEMSQRIVLAQGLARKFKENQERSEIDGLLNRTRPKVSLANLPQLVMMGLLATLWCGAIWSLLRFEYVGLYKKLLGLF</sequence>
<dbReference type="Proteomes" id="UP000075391">
    <property type="component" value="Unassembled WGS sequence"/>
</dbReference>
<accession>A0A150WL49</accession>
<dbReference type="RefSeq" id="WP_063243590.1">
    <property type="nucleotide sequence ID" value="NZ_CP168974.1"/>
</dbReference>
<evidence type="ECO:0000259" key="2">
    <source>
        <dbReference type="Pfam" id="PF07238"/>
    </source>
</evidence>
<dbReference type="GO" id="GO:0035438">
    <property type="term" value="F:cyclic-di-GMP binding"/>
    <property type="evidence" value="ECO:0007669"/>
    <property type="project" value="InterPro"/>
</dbReference>
<feature type="domain" description="PilZ" evidence="2">
    <location>
        <begin position="38"/>
        <end position="114"/>
    </location>
</feature>
<evidence type="ECO:0000313" key="4">
    <source>
        <dbReference type="Proteomes" id="UP000075391"/>
    </source>
</evidence>
<dbReference type="InterPro" id="IPR009875">
    <property type="entry name" value="PilZ_domain"/>
</dbReference>
<dbReference type="AlphaFoldDB" id="A0A150WL49"/>
<gene>
    <name evidence="3" type="ORF">AZI85_03310</name>
</gene>
<comment type="caution">
    <text evidence="3">The sequence shown here is derived from an EMBL/GenBank/DDBJ whole genome shotgun (WGS) entry which is preliminary data.</text>
</comment>
<dbReference type="EMBL" id="LUKF01000012">
    <property type="protein sequence ID" value="KYG64622.1"/>
    <property type="molecule type" value="Genomic_DNA"/>
</dbReference>
<reference evidence="3 4" key="1">
    <citation type="submission" date="2016-03" db="EMBL/GenBank/DDBJ databases">
        <authorList>
            <person name="Ploux O."/>
        </authorList>
    </citation>
    <scope>NUCLEOTIDE SEQUENCE [LARGE SCALE GENOMIC DNA]</scope>
    <source>
        <strain evidence="3 4">BER2</strain>
    </source>
</reference>